<dbReference type="Gene3D" id="3.20.20.220">
    <property type="match status" value="1"/>
</dbReference>
<keyword evidence="2 5" id="KW-0560">Oxidoreductase</keyword>
<evidence type="ECO:0000256" key="3">
    <source>
        <dbReference type="ARBA" id="ARBA00023027"/>
    </source>
</evidence>
<dbReference type="SUPFAM" id="SSF53720">
    <property type="entry name" value="ALDH-like"/>
    <property type="match status" value="1"/>
</dbReference>
<dbReference type="EMBL" id="PTIZ01000005">
    <property type="protein sequence ID" value="PPK75564.1"/>
    <property type="molecule type" value="Genomic_DNA"/>
</dbReference>
<dbReference type="InterPro" id="IPR016162">
    <property type="entry name" value="Ald_DH_N"/>
</dbReference>
<sequence>MDYSCLCGPQDTVRFRTATKEIDLRPCYGTMKTNCSVCFFDPISSFKGYLKRLEILANGLAAMTQEPLAELRKAVNQAYLADEKRLISELSAALTGYDPVPISDCAETLVTAVRENQHRQTAIDAFLQEYQLNSHEGVVLMGIAEALLRIPDSRTQDLFLQEKLTGADWQSHLQHSDSPLVNLATQALLFAGDFEAHHGPQVFEQLLSRMGAPLIRTVIKQAMQHLALQFVFAESMQDAVQRSGQDPVFRYSFDMLGEAAITRADSEHYFQAYHSAINTLAGHAASAELYANPGVSIKLSALCPRYEPLQHVRAVKELTDKLLTLAQTARTANIVITVDAEESERLDMSLDIFAAVFNHPDLNGWPGLGLAVQAYQKRTLPVIRWLAGLAECRQRKIPLRLVKGAYWDSEIKRAQENGLDDYPVFTHKSATDLSYLACAQFMLSKPDAFYPQFASHNAHTVAAIHQFGRQHPGYEFQRLHGMGEALYREIIEVRNWRIPCRVYAPVGDYHQLLPYLVRRLLENGANTSFINQISHPDISVAELVSDPVAAVKISMYQSPIVLPGNLFGEWRLNSSGLNLADPEQLESVQQSLDALTDKHWTAMPLINGSPRSGKERLIVSPYDNRLTVGSVTFAEPVAIGEALTGASEAFADWRLCPVAQRAGYLKQAADLLELHRLELVSLCVREGGRTIKDALAEVREAVDFCRYYAQSALDLFGEPIRLPGPTGEENLLYHYGRGVYVCISPWNFPIAIFIGQIAAALAAGNTVIAKPASQTALTAMRCVQLLHQAGIPESVLQFLPVGGSVFGQHLLPDPRVAGIVFTGSTSTAQFINLQLAQHHQAIVPLIAETGGQNVLIADSSALLEQLVQDAMVSAFNSAGQRCSALRVLCVQEDIADKTIAMLIGAMQELTVGNPGVYQTDIGPIIDHAALSPLTAHLEVMQEQAQLLYQLPLPDGLEQGSFFPPSLIELRSLSQLTQEVFGPVLHVVRYRESELDQVIAAVNATGYGLTLGIHSRIDAVVNIIRKGVKVGNIYVNRNMIGAVVGVQPFGGMGLSGTGPKAGGPDYLRRFVIEQTVATNTAAIGGNAGLLAQDLR</sequence>
<keyword evidence="5" id="KW-0238">DNA-binding</keyword>
<evidence type="ECO:0000256" key="6">
    <source>
        <dbReference type="PIRSR" id="PIRSR000197-1"/>
    </source>
</evidence>
<dbReference type="PIRSF" id="PIRSF000197">
    <property type="entry name" value="Bifunct_PutA"/>
    <property type="match status" value="1"/>
</dbReference>
<dbReference type="FunFam" id="3.40.309.10:FF:000005">
    <property type="entry name" value="1-pyrroline-5-carboxylate dehydrogenase 1"/>
    <property type="match status" value="1"/>
</dbReference>
<feature type="domain" description="Proline dehydrogenase PutA" evidence="9">
    <location>
        <begin position="123"/>
        <end position="230"/>
    </location>
</feature>
<keyword evidence="3 5" id="KW-0520">NAD</keyword>
<comment type="pathway">
    <text evidence="1 5">Amino-acid degradation; L-proline degradation into L-glutamate; L-glutamate from L-proline: step 2/2.</text>
</comment>
<dbReference type="SUPFAM" id="SSF51730">
    <property type="entry name" value="FAD-linked oxidoreductase"/>
    <property type="match status" value="1"/>
</dbReference>
<gene>
    <name evidence="10" type="ORF">B0F87_10530</name>
</gene>
<dbReference type="PANTHER" id="PTHR42862">
    <property type="entry name" value="DELTA-1-PYRROLINE-5-CARBOXYLATE DEHYDROGENASE 1, ISOFORM A-RELATED"/>
    <property type="match status" value="1"/>
</dbReference>
<evidence type="ECO:0000256" key="1">
    <source>
        <dbReference type="ARBA" id="ARBA00004786"/>
    </source>
</evidence>
<comment type="similarity">
    <text evidence="5">In the N-terminal section; belongs to the proline dehydrogenase family.</text>
</comment>
<reference evidence="10 11" key="1">
    <citation type="submission" date="2018-02" db="EMBL/GenBank/DDBJ databases">
        <title>Subsurface microbial communities from deep shales in Ohio and West Virginia, USA.</title>
        <authorList>
            <person name="Wrighton K."/>
        </authorList>
    </citation>
    <scope>NUCLEOTIDE SEQUENCE [LARGE SCALE GENOMIC DNA]</scope>
    <source>
        <strain evidence="10 11">OWC-DMM</strain>
    </source>
</reference>
<dbReference type="EC" id="1.2.1.88" evidence="5"/>
<dbReference type="GO" id="GO:0010133">
    <property type="term" value="P:L-proline catabolic process to L-glutamate"/>
    <property type="evidence" value="ECO:0007669"/>
    <property type="project" value="UniProtKB-UniRule"/>
</dbReference>
<dbReference type="InterPro" id="IPR050485">
    <property type="entry name" value="Proline_metab_enzyme"/>
</dbReference>
<dbReference type="Proteomes" id="UP000240010">
    <property type="component" value="Unassembled WGS sequence"/>
</dbReference>
<dbReference type="GO" id="GO:0003700">
    <property type="term" value="F:DNA-binding transcription factor activity"/>
    <property type="evidence" value="ECO:0007669"/>
    <property type="project" value="InterPro"/>
</dbReference>
<evidence type="ECO:0000313" key="10">
    <source>
        <dbReference type="EMBL" id="PPK75564.1"/>
    </source>
</evidence>
<accession>A0A2S6HDJ2</accession>
<feature type="domain" description="Aldehyde dehydrogenase" evidence="7">
    <location>
        <begin position="617"/>
        <end position="1074"/>
    </location>
</feature>
<dbReference type="PROSITE" id="PS00070">
    <property type="entry name" value="ALDEHYDE_DEHYDR_CYS"/>
    <property type="match status" value="1"/>
</dbReference>
<dbReference type="Gene3D" id="3.40.605.10">
    <property type="entry name" value="Aldehyde Dehydrogenase, Chain A, domain 1"/>
    <property type="match status" value="1"/>
</dbReference>
<dbReference type="NCBIfam" id="NF008869">
    <property type="entry name" value="PRK11904.1"/>
    <property type="match status" value="1"/>
</dbReference>
<evidence type="ECO:0000259" key="7">
    <source>
        <dbReference type="Pfam" id="PF00171"/>
    </source>
</evidence>
<keyword evidence="5" id="KW-0642">Proline metabolism</keyword>
<dbReference type="PANTHER" id="PTHR42862:SF1">
    <property type="entry name" value="DELTA-1-PYRROLINE-5-CARBOXYLATE DEHYDROGENASE 2, ISOFORM A-RELATED"/>
    <property type="match status" value="1"/>
</dbReference>
<feature type="domain" description="Proline dehydrogenase" evidence="8">
    <location>
        <begin position="241"/>
        <end position="532"/>
    </location>
</feature>
<dbReference type="UniPathway" id="UPA00261">
    <property type="reaction ID" value="UER00373"/>
</dbReference>
<dbReference type="InterPro" id="IPR005933">
    <property type="entry name" value="PutA_C"/>
</dbReference>
<comment type="pathway">
    <text evidence="5">Amino-acid degradation; L-proline degradation into L-glutamate; L-glutamate from L-proline: step 1/2.</text>
</comment>
<comment type="catalytic activity">
    <reaction evidence="5">
        <text>L-proline + a quinone = (S)-1-pyrroline-5-carboxylate + a quinol + H(+)</text>
        <dbReference type="Rhea" id="RHEA:23784"/>
        <dbReference type="ChEBI" id="CHEBI:15378"/>
        <dbReference type="ChEBI" id="CHEBI:17388"/>
        <dbReference type="ChEBI" id="CHEBI:24646"/>
        <dbReference type="ChEBI" id="CHEBI:60039"/>
        <dbReference type="ChEBI" id="CHEBI:132124"/>
        <dbReference type="EC" id="1.5.5.2"/>
    </reaction>
</comment>
<dbReference type="Gene3D" id="1.20.5.460">
    <property type="entry name" value="Single helix bin"/>
    <property type="match status" value="1"/>
</dbReference>
<dbReference type="GO" id="GO:0004657">
    <property type="term" value="F:proline dehydrogenase activity"/>
    <property type="evidence" value="ECO:0007669"/>
    <property type="project" value="UniProtKB-UniRule"/>
</dbReference>
<dbReference type="Gene3D" id="3.40.309.10">
    <property type="entry name" value="Aldehyde Dehydrogenase, Chain A, domain 2"/>
    <property type="match status" value="1"/>
</dbReference>
<dbReference type="NCBIfam" id="TIGR01238">
    <property type="entry name" value="D1pyr5carbox3"/>
    <property type="match status" value="1"/>
</dbReference>
<evidence type="ECO:0000256" key="4">
    <source>
        <dbReference type="ARBA" id="ARBA00048142"/>
    </source>
</evidence>
<keyword evidence="5" id="KW-0805">Transcription regulation</keyword>
<dbReference type="InterPro" id="IPR016161">
    <property type="entry name" value="Ald_DH/histidinol_DH"/>
</dbReference>
<keyword evidence="5" id="KW-0804">Transcription</keyword>
<evidence type="ECO:0000259" key="9">
    <source>
        <dbReference type="Pfam" id="PF14850"/>
    </source>
</evidence>
<dbReference type="InterPro" id="IPR002872">
    <property type="entry name" value="Proline_DH_dom"/>
</dbReference>
<dbReference type="AlphaFoldDB" id="A0A2S6HDJ2"/>
<dbReference type="GO" id="GO:0003842">
    <property type="term" value="F:L-glutamate gamma-semialdehyde dehydrogenase activity"/>
    <property type="evidence" value="ECO:0007669"/>
    <property type="project" value="UniProtKB-UniRule"/>
</dbReference>
<keyword evidence="5" id="KW-0285">Flavoprotein</keyword>
<dbReference type="Pfam" id="PF01619">
    <property type="entry name" value="Pro_dh"/>
    <property type="match status" value="1"/>
</dbReference>
<dbReference type="InterPro" id="IPR016160">
    <property type="entry name" value="Ald_DH_CS_CYS"/>
</dbReference>
<evidence type="ECO:0000313" key="11">
    <source>
        <dbReference type="Proteomes" id="UP000240010"/>
    </source>
</evidence>
<dbReference type="InterPro" id="IPR016163">
    <property type="entry name" value="Ald_DH_C"/>
</dbReference>
<organism evidence="10 11">
    <name type="scientific">Methylobacter tundripaludum</name>
    <dbReference type="NCBI Taxonomy" id="173365"/>
    <lineage>
        <taxon>Bacteria</taxon>
        <taxon>Pseudomonadati</taxon>
        <taxon>Pseudomonadota</taxon>
        <taxon>Gammaproteobacteria</taxon>
        <taxon>Methylococcales</taxon>
        <taxon>Methylococcaceae</taxon>
        <taxon>Methylobacter</taxon>
    </lineage>
</organism>
<comment type="cofactor">
    <cofactor evidence="5">
        <name>FAD</name>
        <dbReference type="ChEBI" id="CHEBI:57692"/>
    </cofactor>
</comment>
<dbReference type="InterPro" id="IPR015590">
    <property type="entry name" value="Aldehyde_DH_dom"/>
</dbReference>
<protein>
    <recommendedName>
        <fullName evidence="5">Bifunctional protein PutA</fullName>
    </recommendedName>
    <domain>
        <recommendedName>
            <fullName evidence="5">Proline dehydrogenase</fullName>
            <ecNumber evidence="5">1.5.5.2</ecNumber>
        </recommendedName>
        <alternativeName>
            <fullName evidence="5">Proline oxidase</fullName>
        </alternativeName>
    </domain>
    <domain>
        <recommendedName>
            <fullName evidence="5">Delta-1-pyrroline-5-carboxylate dehydrogenase</fullName>
            <shortName evidence="5">P5C dehydrogenase</shortName>
            <ecNumber evidence="5">1.2.1.88</ecNumber>
        </recommendedName>
        <alternativeName>
            <fullName evidence="5">L-glutamate gamma-semialdehyde dehydrogenase</fullName>
        </alternativeName>
    </domain>
</protein>
<dbReference type="Pfam" id="PF00171">
    <property type="entry name" value="Aldedh"/>
    <property type="match status" value="1"/>
</dbReference>
<comment type="catalytic activity">
    <reaction evidence="4 5">
        <text>L-glutamate 5-semialdehyde + NAD(+) + H2O = L-glutamate + NADH + 2 H(+)</text>
        <dbReference type="Rhea" id="RHEA:30235"/>
        <dbReference type="ChEBI" id="CHEBI:15377"/>
        <dbReference type="ChEBI" id="CHEBI:15378"/>
        <dbReference type="ChEBI" id="CHEBI:29985"/>
        <dbReference type="ChEBI" id="CHEBI:57540"/>
        <dbReference type="ChEBI" id="CHEBI:57945"/>
        <dbReference type="ChEBI" id="CHEBI:58066"/>
        <dbReference type="EC" id="1.2.1.88"/>
    </reaction>
</comment>
<proteinExistence type="inferred from homology"/>
<dbReference type="InterPro" id="IPR024089">
    <property type="entry name" value="PRODH_PutA_dom_I/II"/>
</dbReference>
<dbReference type="SUPFAM" id="SSF81935">
    <property type="entry name" value="N-terminal domain of bifunctional PutA protein"/>
    <property type="match status" value="1"/>
</dbReference>
<comment type="similarity">
    <text evidence="5">In the C-terminal section; belongs to the aldehyde dehydrogenase family.</text>
</comment>
<dbReference type="EC" id="1.5.5.2" evidence="5"/>
<evidence type="ECO:0000256" key="2">
    <source>
        <dbReference type="ARBA" id="ARBA00023002"/>
    </source>
</evidence>
<evidence type="ECO:0000256" key="5">
    <source>
        <dbReference type="PIRNR" id="PIRNR000197"/>
    </source>
</evidence>
<dbReference type="InterPro" id="IPR024082">
    <property type="entry name" value="PRODH_PutA_dom_II"/>
</dbReference>
<comment type="caution">
    <text evidence="10">The sequence shown here is derived from an EMBL/GenBank/DDBJ whole genome shotgun (WGS) entry which is preliminary data.</text>
</comment>
<evidence type="ECO:0000259" key="8">
    <source>
        <dbReference type="Pfam" id="PF01619"/>
    </source>
</evidence>
<dbReference type="InterPro" id="IPR025703">
    <property type="entry name" value="Bifunct_PutA"/>
</dbReference>
<keyword evidence="5" id="KW-0274">FAD</keyword>
<keyword evidence="5" id="KW-0678">Repressor</keyword>
<dbReference type="GO" id="GO:0009898">
    <property type="term" value="C:cytoplasmic side of plasma membrane"/>
    <property type="evidence" value="ECO:0007669"/>
    <property type="project" value="TreeGrafter"/>
</dbReference>
<feature type="active site" evidence="6">
    <location>
        <position position="848"/>
    </location>
</feature>
<dbReference type="GO" id="GO:0003677">
    <property type="term" value="F:DNA binding"/>
    <property type="evidence" value="ECO:0007669"/>
    <property type="project" value="UniProtKB-KW"/>
</dbReference>
<dbReference type="InterPro" id="IPR029041">
    <property type="entry name" value="FAD-linked_oxidoreductase-like"/>
</dbReference>
<name>A0A2S6HDJ2_9GAMM</name>
<comment type="function">
    <text evidence="5">Oxidizes proline to glutamate for use as a carbon and nitrogen source.</text>
</comment>
<dbReference type="Pfam" id="PF14850">
    <property type="entry name" value="Pro_dh-DNA_bdg"/>
    <property type="match status" value="1"/>
</dbReference>
<dbReference type="CDD" id="cd07125">
    <property type="entry name" value="ALDH_PutA-P5CDH"/>
    <property type="match status" value="1"/>
</dbReference>
<feature type="active site" evidence="6">
    <location>
        <position position="882"/>
    </location>
</feature>